<dbReference type="RefSeq" id="WP_099883053.1">
    <property type="nucleotide sequence ID" value="NZ_CP024609.1"/>
</dbReference>
<dbReference type="SUPFAM" id="SSF82171">
    <property type="entry name" value="DPP6 N-terminal domain-like"/>
    <property type="match status" value="1"/>
</dbReference>
<protein>
    <submittedName>
        <fullName evidence="1">Uncharacterized protein</fullName>
    </submittedName>
</protein>
<evidence type="ECO:0000313" key="2">
    <source>
        <dbReference type="Proteomes" id="UP000229897"/>
    </source>
</evidence>
<keyword evidence="1" id="KW-0614">Plasmid</keyword>
<dbReference type="AlphaFoldDB" id="A0A2D2DW89"/>
<dbReference type="Pfam" id="PF00400">
    <property type="entry name" value="WD40"/>
    <property type="match status" value="2"/>
</dbReference>
<reference evidence="1" key="1">
    <citation type="submission" date="2017-10" db="EMBL/GenBank/DDBJ databases">
        <title>Massilia psychrophilum sp. nov., a novel purple-pigmented bacterium isolated from Tianshan glacier, Xinjiang Municipality, China.</title>
        <authorList>
            <person name="Wang H."/>
        </authorList>
    </citation>
    <scope>NUCLEOTIDE SEQUENCE [LARGE SCALE GENOMIC DNA]</scope>
    <source>
        <strain evidence="1">B2</strain>
        <plasmid evidence="1">unnamed</plasmid>
    </source>
</reference>
<organism evidence="1 2">
    <name type="scientific">Massilia violaceinigra</name>
    <dbReference type="NCBI Taxonomy" id="2045208"/>
    <lineage>
        <taxon>Bacteria</taxon>
        <taxon>Pseudomonadati</taxon>
        <taxon>Pseudomonadota</taxon>
        <taxon>Betaproteobacteria</taxon>
        <taxon>Burkholderiales</taxon>
        <taxon>Oxalobacteraceae</taxon>
        <taxon>Telluria group</taxon>
        <taxon>Massilia</taxon>
    </lineage>
</organism>
<dbReference type="Proteomes" id="UP000229897">
    <property type="component" value="Plasmid unnamed"/>
</dbReference>
<geneLocation type="plasmid" evidence="1 2">
    <name>unnamed</name>
</geneLocation>
<dbReference type="PANTHER" id="PTHR19879:SF9">
    <property type="entry name" value="TRANSCRIPTION INITIATION FACTOR TFIID SUBUNIT 5"/>
    <property type="match status" value="1"/>
</dbReference>
<name>A0A2D2DW89_9BURK</name>
<dbReference type="Gene3D" id="2.130.10.10">
    <property type="entry name" value="YVTN repeat-like/Quinoprotein amine dehydrogenase"/>
    <property type="match status" value="1"/>
</dbReference>
<dbReference type="PANTHER" id="PTHR19879">
    <property type="entry name" value="TRANSCRIPTION INITIATION FACTOR TFIID"/>
    <property type="match status" value="1"/>
</dbReference>
<keyword evidence="2" id="KW-1185">Reference proteome</keyword>
<sequence length="638" mass="66020">MTQLFTNNAESVLAAGITAAATSITVKGGEGALFPNPLKGDYFLITLFQRLGAIEMNWEIVKCTARAGDVLTVERQVEGSTPRAFNAGDPVSLRLTAGAVLPVHQGALTGPLNEAAPVPVVATSSMAIASAGANTLLVSGIASIAAFDAAPPGARRRMVFTDAATLVHNAVSMVLTTGADIVTARGDCAEWLSAGGGNWSMLDYSRASGSPVGVVATAQAVAGQTATGTALITAADAAAARAALGVSVSNYGAGDLLTSVRKMAAPDWLPCDGKPYLKSSYPALSAAIGPATAGIVRLATPVSPPAATSAGCAFSPDGQYVAIAQSTSPYMLMFKRSGDTFSRLGLSQPPTGFTYKIAFSADGTLMAVAQAASPFLSMYRRDGDVFTLANLLTANPSATSKAVAFSPDGNFIACGDDVNGLWLRLYRKASTGYFGSIGISLPGGTVHSVAFSPDGMYLVVACQSTYPMMLYKRAPNGESYVLLPEANLPGQMGTYGTAFSPDGNILAVSMITGGFLALYARDGDKFTRLPDPVVMPTGQSSHLAWSPDGGTLAVGHTNTPFLTMYSREGTTLTKWPSYPLPGGWVSHVSYTKDGAYFVLSMNEAPYMAVYSVLYDAATQFVVPTLASPGAGFKNYIKT</sequence>
<dbReference type="OrthoDB" id="8759948at2"/>
<dbReference type="InterPro" id="IPR015943">
    <property type="entry name" value="WD40/YVTN_repeat-like_dom_sf"/>
</dbReference>
<proteinExistence type="predicted"/>
<dbReference type="EMBL" id="CP024609">
    <property type="protein sequence ID" value="ATQ79234.1"/>
    <property type="molecule type" value="Genomic_DNA"/>
</dbReference>
<gene>
    <name evidence="1" type="ORF">CR152_32175</name>
</gene>
<dbReference type="KEGG" id="mass:CR152_32175"/>
<accession>A0A2D2DW89</accession>
<dbReference type="InterPro" id="IPR001680">
    <property type="entry name" value="WD40_rpt"/>
</dbReference>
<evidence type="ECO:0000313" key="1">
    <source>
        <dbReference type="EMBL" id="ATQ79234.1"/>
    </source>
</evidence>